<gene>
    <name evidence="2" type="primary">YRB30</name>
    <name evidence="2" type="ORF">H4219_002096</name>
</gene>
<feature type="compositionally biased region" description="Low complexity" evidence="1">
    <location>
        <begin position="550"/>
        <end position="576"/>
    </location>
</feature>
<feature type="region of interest" description="Disordered" evidence="1">
    <location>
        <begin position="358"/>
        <end position="425"/>
    </location>
</feature>
<proteinExistence type="predicted"/>
<protein>
    <submittedName>
        <fullName evidence="2">Ran-specific GTPase-activating protein 30</fullName>
    </submittedName>
</protein>
<reference evidence="2" key="1">
    <citation type="submission" date="2022-07" db="EMBL/GenBank/DDBJ databases">
        <title>Phylogenomic reconstructions and comparative analyses of Kickxellomycotina fungi.</title>
        <authorList>
            <person name="Reynolds N.K."/>
            <person name="Stajich J.E."/>
            <person name="Barry K."/>
            <person name="Grigoriev I.V."/>
            <person name="Crous P."/>
            <person name="Smith M.E."/>
        </authorList>
    </citation>
    <scope>NUCLEOTIDE SEQUENCE</scope>
    <source>
        <strain evidence="2">NBRC 100468</strain>
    </source>
</reference>
<dbReference type="AlphaFoldDB" id="A0A9W8DV78"/>
<feature type="region of interest" description="Disordered" evidence="1">
    <location>
        <begin position="501"/>
        <end position="524"/>
    </location>
</feature>
<evidence type="ECO:0000256" key="1">
    <source>
        <dbReference type="SAM" id="MobiDB-lite"/>
    </source>
</evidence>
<feature type="compositionally biased region" description="Acidic residues" evidence="1">
    <location>
        <begin position="358"/>
        <end position="371"/>
    </location>
</feature>
<sequence length="588" mass="65670">MSRVPQNKEQYAELERLRERFETKLRVVTPAIDLIEIITARGHSTMASVLNLTHSIRNDINTFRSHLEALEQHYFNLEQNNKHGSSRNRKSGFFSLPTFGGGSNADGSESLSCESNLPTVSSIAEELRTLLQTIDDAVPLLNLALNTSGVNFGGGIPAGVSPSRLMQASSLLINADVRFNMSLNNAVEKDSKVLERKISNIRVGDALQVRLYSLFTGSIRAKSLADFTWKEEYYRSNVYLERIDSGDCFEKPFAYQLVIAENLNDGRYHEQLEDHQDSDMEDFIPGQNLVIDLPQVHRLYYTSSGSLLNIEDSQSPVLVIKVGPPEESQSQDVFSTPSRDAENESNFSWYALEVYEDEYDDEESQQSEDSDNTSTNSDESKPEGPVESRESTPSSSPSSFTPATSPAGVTIAPEDDQKSPVTDSSQILDMTSLRVPLQDYERHIALESLREEWVLSMLSILEYLLRLAAVEVCEQRSHLQIPDEKLNLYLRDDSETNVSQANGQMVSMSQSRSSNSRFGTPGMSTPLAFSPTVKYMDQSRTPRHEYRPDLTSPLRSAPRLRSTLTSLSPLISSPKKPSGPRKSHSSSN</sequence>
<keyword evidence="3" id="KW-1185">Reference proteome</keyword>
<feature type="compositionally biased region" description="Low complexity" evidence="1">
    <location>
        <begin position="391"/>
        <end position="407"/>
    </location>
</feature>
<comment type="caution">
    <text evidence="2">The sequence shown here is derived from an EMBL/GenBank/DDBJ whole genome shotgun (WGS) entry which is preliminary data.</text>
</comment>
<dbReference type="GO" id="GO:0030695">
    <property type="term" value="F:GTPase regulator activity"/>
    <property type="evidence" value="ECO:0007669"/>
    <property type="project" value="TreeGrafter"/>
</dbReference>
<feature type="compositionally biased region" description="Basic residues" evidence="1">
    <location>
        <begin position="578"/>
        <end position="588"/>
    </location>
</feature>
<feature type="region of interest" description="Disordered" evidence="1">
    <location>
        <begin position="539"/>
        <end position="588"/>
    </location>
</feature>
<feature type="compositionally biased region" description="Polar residues" evidence="1">
    <location>
        <begin position="327"/>
        <end position="346"/>
    </location>
</feature>
<evidence type="ECO:0000313" key="2">
    <source>
        <dbReference type="EMBL" id="KAJ1919245.1"/>
    </source>
</evidence>
<dbReference type="GO" id="GO:0005737">
    <property type="term" value="C:cytoplasm"/>
    <property type="evidence" value="ECO:0007669"/>
    <property type="project" value="TreeGrafter"/>
</dbReference>
<feature type="region of interest" description="Disordered" evidence="1">
    <location>
        <begin position="324"/>
        <end position="346"/>
    </location>
</feature>
<feature type="compositionally biased region" description="Basic and acidic residues" evidence="1">
    <location>
        <begin position="378"/>
        <end position="390"/>
    </location>
</feature>
<name>A0A9W8DV78_9FUNG</name>
<evidence type="ECO:0000313" key="3">
    <source>
        <dbReference type="Proteomes" id="UP001150538"/>
    </source>
</evidence>
<organism evidence="2 3">
    <name type="scientific">Mycoemilia scoparia</name>
    <dbReference type="NCBI Taxonomy" id="417184"/>
    <lineage>
        <taxon>Eukaryota</taxon>
        <taxon>Fungi</taxon>
        <taxon>Fungi incertae sedis</taxon>
        <taxon>Zoopagomycota</taxon>
        <taxon>Kickxellomycotina</taxon>
        <taxon>Kickxellomycetes</taxon>
        <taxon>Kickxellales</taxon>
        <taxon>Kickxellaceae</taxon>
        <taxon>Mycoemilia</taxon>
    </lineage>
</organism>
<dbReference type="PANTHER" id="PTHR31010">
    <property type="entry name" value="RAN-SPECIFIC GTPASE-ACTIVATING PROTEIN 30-RELATED"/>
    <property type="match status" value="1"/>
</dbReference>
<dbReference type="PANTHER" id="PTHR31010:SF2">
    <property type="entry name" value="RAN-SPECIFIC GTPASE-ACTIVATING PROTEIN 30"/>
    <property type="match status" value="1"/>
</dbReference>
<dbReference type="Proteomes" id="UP001150538">
    <property type="component" value="Unassembled WGS sequence"/>
</dbReference>
<dbReference type="OrthoDB" id="512915at2759"/>
<dbReference type="Pfam" id="PF05508">
    <property type="entry name" value="Ran-binding"/>
    <property type="match status" value="1"/>
</dbReference>
<dbReference type="GO" id="GO:0005634">
    <property type="term" value="C:nucleus"/>
    <property type="evidence" value="ECO:0007669"/>
    <property type="project" value="TreeGrafter"/>
</dbReference>
<dbReference type="InterPro" id="IPR008812">
    <property type="entry name" value="Ran_GTP-bd-rel"/>
</dbReference>
<accession>A0A9W8DV78</accession>
<feature type="compositionally biased region" description="Low complexity" evidence="1">
    <location>
        <begin position="504"/>
        <end position="517"/>
    </location>
</feature>
<dbReference type="EMBL" id="JANBPU010000030">
    <property type="protein sequence ID" value="KAJ1919245.1"/>
    <property type="molecule type" value="Genomic_DNA"/>
</dbReference>